<dbReference type="PANTHER" id="PTHR47637">
    <property type="entry name" value="CHAPERONE SURA"/>
    <property type="match status" value="1"/>
</dbReference>
<accession>A0A8J6PIM2</accession>
<dbReference type="GO" id="GO:0003755">
    <property type="term" value="F:peptidyl-prolyl cis-trans isomerase activity"/>
    <property type="evidence" value="ECO:0007669"/>
    <property type="project" value="UniProtKB-KW"/>
</dbReference>
<keyword evidence="1" id="KW-0732">Signal</keyword>
<proteinExistence type="predicted"/>
<evidence type="ECO:0000256" key="2">
    <source>
        <dbReference type="PROSITE-ProRule" id="PRU00278"/>
    </source>
</evidence>
<dbReference type="Gene3D" id="3.10.50.40">
    <property type="match status" value="2"/>
</dbReference>
<evidence type="ECO:0000256" key="1">
    <source>
        <dbReference type="ARBA" id="ARBA00022729"/>
    </source>
</evidence>
<dbReference type="SUPFAM" id="SSF54534">
    <property type="entry name" value="FKBP-like"/>
    <property type="match status" value="2"/>
</dbReference>
<evidence type="ECO:0000313" key="5">
    <source>
        <dbReference type="Proteomes" id="UP000652681"/>
    </source>
</evidence>
<dbReference type="AlphaFoldDB" id="A0A8J6PIM2"/>
<feature type="domain" description="PpiC" evidence="3">
    <location>
        <begin position="171"/>
        <end position="270"/>
    </location>
</feature>
<evidence type="ECO:0000259" key="3">
    <source>
        <dbReference type="PROSITE" id="PS50198"/>
    </source>
</evidence>
<reference evidence="4" key="1">
    <citation type="submission" date="2020-09" db="EMBL/GenBank/DDBJ databases">
        <title>Taishania pollutisoli gen. nov., sp. nov., Isolated from Tetrabromobisphenol A-Contaminated Soil.</title>
        <authorList>
            <person name="Chen Q."/>
        </authorList>
    </citation>
    <scope>NUCLEOTIDE SEQUENCE</scope>
    <source>
        <strain evidence="4">CZZ-1</strain>
    </source>
</reference>
<dbReference type="PANTHER" id="PTHR47637:SF1">
    <property type="entry name" value="CHAPERONE SURA"/>
    <property type="match status" value="1"/>
</dbReference>
<evidence type="ECO:0000313" key="4">
    <source>
        <dbReference type="EMBL" id="MBC9811700.1"/>
    </source>
</evidence>
<sequence length="450" mass="51510">MRLLVSISLLLTFTQVGFSQLSRIPLDGIAAQIGDNIILNSDIEAQVVQAKQAGMVVTQELRCSVLEGIMYQNLLVNQALLDSLVVTDQQVDSEMENRIRVIEEQIGGREKMEKFYGKTILQIKAEFREIIRERMLAQEMERQITQDLTVTPREVKEFFESLPADSIPYINMQMMFQQIVLYPEITKADKQRARDELQKLLDQARSGKNFATLARLNSNDPGSANKGGEISARRGMMVAPFEAAVFSLKEGEISEVFESEYGYHIVKLIERKGDNYKCAHILKVPTYTTESLEKAAIRMDSCYRRLKANEITWDDAVTTYSNDEATKQNKGIITNPYTGDQKWDAAALNEIDNQIYILTKEMSPGQITEPNLYVDMMSRKEGVRIVRLALRTQPHKANLKEDYPLIQKAAESTKHQEMVDEWVAKKIKLAYVKISEPYKDCTYKYDWITK</sequence>
<keyword evidence="2" id="KW-0697">Rotamase</keyword>
<dbReference type="SUPFAM" id="SSF109998">
    <property type="entry name" value="Triger factor/SurA peptide-binding domain-like"/>
    <property type="match status" value="1"/>
</dbReference>
<dbReference type="InterPro" id="IPR023058">
    <property type="entry name" value="PPIase_PpiC_CS"/>
</dbReference>
<dbReference type="RefSeq" id="WP_163490862.1">
    <property type="nucleotide sequence ID" value="NZ_JACVEL010000002.1"/>
</dbReference>
<dbReference type="InterPro" id="IPR050280">
    <property type="entry name" value="OMP_Chaperone_SurA"/>
</dbReference>
<dbReference type="Gene3D" id="1.10.4030.10">
    <property type="entry name" value="Porin chaperone SurA, peptide-binding domain"/>
    <property type="match status" value="1"/>
</dbReference>
<protein>
    <submittedName>
        <fullName evidence="4">Peptidylprolyl isomerase</fullName>
    </submittedName>
</protein>
<dbReference type="PROSITE" id="PS01096">
    <property type="entry name" value="PPIC_PPIASE_1"/>
    <property type="match status" value="1"/>
</dbReference>
<dbReference type="PROSITE" id="PS50198">
    <property type="entry name" value="PPIC_PPIASE_2"/>
    <property type="match status" value="1"/>
</dbReference>
<dbReference type="InterPro" id="IPR046357">
    <property type="entry name" value="PPIase_dom_sf"/>
</dbReference>
<organism evidence="4 5">
    <name type="scientific">Taishania pollutisoli</name>
    <dbReference type="NCBI Taxonomy" id="2766479"/>
    <lineage>
        <taxon>Bacteria</taxon>
        <taxon>Pseudomonadati</taxon>
        <taxon>Bacteroidota</taxon>
        <taxon>Flavobacteriia</taxon>
        <taxon>Flavobacteriales</taxon>
        <taxon>Crocinitomicaceae</taxon>
        <taxon>Taishania</taxon>
    </lineage>
</organism>
<comment type="caution">
    <text evidence="4">The sequence shown here is derived from an EMBL/GenBank/DDBJ whole genome shotgun (WGS) entry which is preliminary data.</text>
</comment>
<dbReference type="Pfam" id="PF00639">
    <property type="entry name" value="Rotamase"/>
    <property type="match status" value="2"/>
</dbReference>
<dbReference type="Proteomes" id="UP000652681">
    <property type="component" value="Unassembled WGS sequence"/>
</dbReference>
<dbReference type="InterPro" id="IPR027304">
    <property type="entry name" value="Trigger_fact/SurA_dom_sf"/>
</dbReference>
<dbReference type="InterPro" id="IPR000297">
    <property type="entry name" value="PPIase_PpiC"/>
</dbReference>
<gene>
    <name evidence="4" type="ORF">H9Y05_04345</name>
</gene>
<keyword evidence="2 4" id="KW-0413">Isomerase</keyword>
<dbReference type="EMBL" id="JACVEL010000002">
    <property type="protein sequence ID" value="MBC9811700.1"/>
    <property type="molecule type" value="Genomic_DNA"/>
</dbReference>
<keyword evidence="5" id="KW-1185">Reference proteome</keyword>
<name>A0A8J6PIM2_9FLAO</name>